<dbReference type="RefSeq" id="WP_170153295.1">
    <property type="nucleotide sequence ID" value="NZ_QNRK01000023.1"/>
</dbReference>
<accession>A0A366F319</accession>
<evidence type="ECO:0000313" key="1">
    <source>
        <dbReference type="EMBL" id="RBP09041.1"/>
    </source>
</evidence>
<dbReference type="Proteomes" id="UP000253529">
    <property type="component" value="Unassembled WGS sequence"/>
</dbReference>
<dbReference type="Gene3D" id="3.30.2400.30">
    <property type="match status" value="1"/>
</dbReference>
<dbReference type="AlphaFoldDB" id="A0A366F319"/>
<gene>
    <name evidence="1" type="ORF">DFR50_12310</name>
</gene>
<dbReference type="EMBL" id="QNRK01000023">
    <property type="protein sequence ID" value="RBP09041.1"/>
    <property type="molecule type" value="Genomic_DNA"/>
</dbReference>
<reference evidence="1 2" key="1">
    <citation type="submission" date="2018-06" db="EMBL/GenBank/DDBJ databases">
        <title>Genomic Encyclopedia of Type Strains, Phase IV (KMG-IV): sequencing the most valuable type-strain genomes for metagenomic binning, comparative biology and taxonomic classification.</title>
        <authorList>
            <person name="Goeker M."/>
        </authorList>
    </citation>
    <scope>NUCLEOTIDE SEQUENCE [LARGE SCALE GENOMIC DNA]</scope>
    <source>
        <strain evidence="1 2">DSM 24875</strain>
    </source>
</reference>
<proteinExistence type="predicted"/>
<dbReference type="InterPro" id="IPR007544">
    <property type="entry name" value="ENCAP"/>
</dbReference>
<dbReference type="Gene3D" id="3.30.2320.10">
    <property type="entry name" value="hypothetical protein PF0899 domain"/>
    <property type="match status" value="1"/>
</dbReference>
<dbReference type="SUPFAM" id="SSF56563">
    <property type="entry name" value="Major capsid protein gp5"/>
    <property type="match status" value="1"/>
</dbReference>
<organism evidence="1 2">
    <name type="scientific">Roseiarcus fermentans</name>
    <dbReference type="NCBI Taxonomy" id="1473586"/>
    <lineage>
        <taxon>Bacteria</taxon>
        <taxon>Pseudomonadati</taxon>
        <taxon>Pseudomonadota</taxon>
        <taxon>Alphaproteobacteria</taxon>
        <taxon>Hyphomicrobiales</taxon>
        <taxon>Roseiarcaceae</taxon>
        <taxon>Roseiarcus</taxon>
    </lineage>
</organism>
<keyword evidence="2" id="KW-1185">Reference proteome</keyword>
<name>A0A366F319_9HYPH</name>
<sequence>MSELGPALTDEQWSQIRQIVHDEALRARVAASFLPLYGPLPGDATTVPADSLHQPKAGEAGTLSVDDYATIRLATVAVNVNLKNHMLADRELGAAAVMFRRAANIIARVEDAVIFRGMTVNAGAPPVIPGADGLPLVYSVSGATAEGLAALAAAARTIPIRPGAGADLGANVFTAVVEAIDAIEAAAYYKPYACVLASDLFAAVYTPMPNSMVLPADSLPPVLSGPLLRSSTLEPGTGIVVSLQGNPAEIVVGSDIHVRYLQAKEDGESVFRVSQRFVLRVKDATALALVKKVVGP</sequence>
<comment type="caution">
    <text evidence="1">The sequence shown here is derived from an EMBL/GenBank/DDBJ whole genome shotgun (WGS) entry which is preliminary data.</text>
</comment>
<protein>
    <submittedName>
        <fullName evidence="1">Putative linocin/CFP29 family protein</fullName>
    </submittedName>
</protein>
<evidence type="ECO:0000313" key="2">
    <source>
        <dbReference type="Proteomes" id="UP000253529"/>
    </source>
</evidence>
<dbReference type="Pfam" id="PF04454">
    <property type="entry name" value="Linocin_M18"/>
    <property type="match status" value="2"/>
</dbReference>